<sequence length="707" mass="74703">MTVIDPILIPHFTGNVDALEQDVSALAKAASGVRGAGADIHSTFQGISPAFDTPEREQLLAATLPVRQRGEEFARQLETVKSALAEYAAEIRPIVKELKSLADQATAFQESIRGDDHWRKDQKKFDRNKELIQAVAVAQARFHAAEMACANKINALSCRPAYRADDGSHQPDMYGYKPGDAAKAKSTPWGEVGEREYAAWDVGQMVRGFAVDNVVGMVKGFGVLLGTEGEAQARQARKSMLMLAVGSNPASAVLDPARVMPDSWLPKAVRDYKHVINANGKAFVAWDEWRTNPSRAGGTFAFNGLTTFVPFARAAAVTREATTVGRVLGGVARVGEVIDPMTHVTNAGGKVIGAAAKVALPKIGDVAAELNRSLGRLEHHAPIPADRSVKLPSWDGETRYLDHDGTIRGAELGVEQPGHLARREAGGDELTVPQDRRVLAHAGVGGASEAAHPGGSSRADTPIRGGASSGSMESVSRSSSSHGASDSVHPGRGSGDHHASADAHHHDSGQESTADGAHDAHSGGNGSEHVSHDGASAENEGAPANRPSGGGYDAAAEANRKGVWPIKTHLDGPAGNEEVLKRPNPRHTVGGAGTREVKPVNSVILRGYTDAINRDIAQIAEGRAKLEGGNHYVINGRSYGVERGGTVIPVSGPGIVQLDRNEYAALQQIVKAKGNLDAAPQLTKNPRFVNNPEAVQKALDIYHGTYE</sequence>
<organism evidence="2 3">
    <name type="scientific">Streptomyces morookaense</name>
    <name type="common">Streptoverticillium morookaense</name>
    <dbReference type="NCBI Taxonomy" id="1970"/>
    <lineage>
        <taxon>Bacteria</taxon>
        <taxon>Bacillati</taxon>
        <taxon>Actinomycetota</taxon>
        <taxon>Actinomycetes</taxon>
        <taxon>Kitasatosporales</taxon>
        <taxon>Streptomycetaceae</taxon>
        <taxon>Streptomyces</taxon>
    </lineage>
</organism>
<dbReference type="RefSeq" id="WP_171086930.1">
    <property type="nucleotide sequence ID" value="NZ_BNBU01000002.1"/>
</dbReference>
<dbReference type="AlphaFoldDB" id="A0A7Y7BA79"/>
<accession>A0A7Y7BA79</accession>
<protein>
    <submittedName>
        <fullName evidence="2">Uncharacterized protein</fullName>
    </submittedName>
</protein>
<name>A0A7Y7BA79_STRMO</name>
<feature type="compositionally biased region" description="Low complexity" evidence="1">
    <location>
        <begin position="465"/>
        <end position="487"/>
    </location>
</feature>
<evidence type="ECO:0000256" key="1">
    <source>
        <dbReference type="SAM" id="MobiDB-lite"/>
    </source>
</evidence>
<gene>
    <name evidence="2" type="ORF">HG542_29935</name>
</gene>
<proteinExistence type="predicted"/>
<dbReference type="EMBL" id="JABBXF010000095">
    <property type="protein sequence ID" value="NVK81837.1"/>
    <property type="molecule type" value="Genomic_DNA"/>
</dbReference>
<evidence type="ECO:0000313" key="3">
    <source>
        <dbReference type="Proteomes" id="UP000587462"/>
    </source>
</evidence>
<evidence type="ECO:0000313" key="2">
    <source>
        <dbReference type="EMBL" id="NVK81837.1"/>
    </source>
</evidence>
<reference evidence="2 3" key="1">
    <citation type="submission" date="2020-04" db="EMBL/GenBank/DDBJ databases">
        <title>Draft Genome Sequence of Streptomyces morookaense DSM 40503, an 8-azaguanine-producing strain.</title>
        <authorList>
            <person name="Qi J."/>
            <person name="Gao J.-M."/>
        </authorList>
    </citation>
    <scope>NUCLEOTIDE SEQUENCE [LARGE SCALE GENOMIC DNA]</scope>
    <source>
        <strain evidence="2 3">DSM 40503</strain>
    </source>
</reference>
<feature type="region of interest" description="Disordered" evidence="1">
    <location>
        <begin position="571"/>
        <end position="594"/>
    </location>
</feature>
<keyword evidence="3" id="KW-1185">Reference proteome</keyword>
<dbReference type="Proteomes" id="UP000587462">
    <property type="component" value="Unassembled WGS sequence"/>
</dbReference>
<comment type="caution">
    <text evidence="2">The sequence shown here is derived from an EMBL/GenBank/DDBJ whole genome shotgun (WGS) entry which is preliminary data.</text>
</comment>
<feature type="region of interest" description="Disordered" evidence="1">
    <location>
        <begin position="445"/>
        <end position="555"/>
    </location>
</feature>
<feature type="compositionally biased region" description="Basic and acidic residues" evidence="1">
    <location>
        <begin position="494"/>
        <end position="509"/>
    </location>
</feature>